<feature type="compositionally biased region" description="Polar residues" evidence="1">
    <location>
        <begin position="31"/>
        <end position="40"/>
    </location>
</feature>
<sequence length="56" mass="6186">MMIRGENEERNPGLPVLPVNPSRLLVVNASKINSHPTSPSRVRKRSIPGQPASEDR</sequence>
<dbReference type="EMBL" id="KV878204">
    <property type="protein sequence ID" value="OJI82731.1"/>
    <property type="molecule type" value="Genomic_DNA"/>
</dbReference>
<reference evidence="3" key="1">
    <citation type="journal article" date="2017" name="Genome Biol.">
        <title>Comparative genomics reveals high biological diversity and specific adaptations in the industrially and medically important fungal genus Aspergillus.</title>
        <authorList>
            <person name="de Vries R.P."/>
            <person name="Riley R."/>
            <person name="Wiebenga A."/>
            <person name="Aguilar-Osorio G."/>
            <person name="Amillis S."/>
            <person name="Uchima C.A."/>
            <person name="Anderluh G."/>
            <person name="Asadollahi M."/>
            <person name="Askin M."/>
            <person name="Barry K."/>
            <person name="Battaglia E."/>
            <person name="Bayram O."/>
            <person name="Benocci T."/>
            <person name="Braus-Stromeyer S.A."/>
            <person name="Caldana C."/>
            <person name="Canovas D."/>
            <person name="Cerqueira G.C."/>
            <person name="Chen F."/>
            <person name="Chen W."/>
            <person name="Choi C."/>
            <person name="Clum A."/>
            <person name="Dos Santos R.A."/>
            <person name="Damasio A.R."/>
            <person name="Diallinas G."/>
            <person name="Emri T."/>
            <person name="Fekete E."/>
            <person name="Flipphi M."/>
            <person name="Freyberg S."/>
            <person name="Gallo A."/>
            <person name="Gournas C."/>
            <person name="Habgood R."/>
            <person name="Hainaut M."/>
            <person name="Harispe M.L."/>
            <person name="Henrissat B."/>
            <person name="Hilden K.S."/>
            <person name="Hope R."/>
            <person name="Hossain A."/>
            <person name="Karabika E."/>
            <person name="Karaffa L."/>
            <person name="Karanyi Z."/>
            <person name="Krasevec N."/>
            <person name="Kuo A."/>
            <person name="Kusch H."/>
            <person name="LaButti K."/>
            <person name="Lagendijk E.L."/>
            <person name="Lapidus A."/>
            <person name="Levasseur A."/>
            <person name="Lindquist E."/>
            <person name="Lipzen A."/>
            <person name="Logrieco A.F."/>
            <person name="MacCabe A."/>
            <person name="Maekelae M.R."/>
            <person name="Malavazi I."/>
            <person name="Melin P."/>
            <person name="Meyer V."/>
            <person name="Mielnichuk N."/>
            <person name="Miskei M."/>
            <person name="Molnar A.P."/>
            <person name="Mule G."/>
            <person name="Ngan C.Y."/>
            <person name="Orejas M."/>
            <person name="Orosz E."/>
            <person name="Ouedraogo J.P."/>
            <person name="Overkamp K.M."/>
            <person name="Park H.-S."/>
            <person name="Perrone G."/>
            <person name="Piumi F."/>
            <person name="Punt P.J."/>
            <person name="Ram A.F."/>
            <person name="Ramon A."/>
            <person name="Rauscher S."/>
            <person name="Record E."/>
            <person name="Riano-Pachon D.M."/>
            <person name="Robert V."/>
            <person name="Roehrig J."/>
            <person name="Ruller R."/>
            <person name="Salamov A."/>
            <person name="Salih N.S."/>
            <person name="Samson R.A."/>
            <person name="Sandor E."/>
            <person name="Sanguinetti M."/>
            <person name="Schuetze T."/>
            <person name="Sepcic K."/>
            <person name="Shelest E."/>
            <person name="Sherlock G."/>
            <person name="Sophianopoulou V."/>
            <person name="Squina F.M."/>
            <person name="Sun H."/>
            <person name="Susca A."/>
            <person name="Todd R.B."/>
            <person name="Tsang A."/>
            <person name="Unkles S.E."/>
            <person name="van de Wiele N."/>
            <person name="van Rossen-Uffink D."/>
            <person name="Oliveira J.V."/>
            <person name="Vesth T.C."/>
            <person name="Visser J."/>
            <person name="Yu J.-H."/>
            <person name="Zhou M."/>
            <person name="Andersen M.R."/>
            <person name="Archer D.B."/>
            <person name="Baker S.E."/>
            <person name="Benoit I."/>
            <person name="Brakhage A.A."/>
            <person name="Braus G.H."/>
            <person name="Fischer R."/>
            <person name="Frisvad J.C."/>
            <person name="Goldman G.H."/>
            <person name="Houbraken J."/>
            <person name="Oakley B."/>
            <person name="Pocsi I."/>
            <person name="Scazzocchio C."/>
            <person name="Seiboth B."/>
            <person name="vanKuyk P.A."/>
            <person name="Wortman J."/>
            <person name="Dyer P.S."/>
            <person name="Grigoriev I.V."/>
        </authorList>
    </citation>
    <scope>NUCLEOTIDE SEQUENCE [LARGE SCALE GENOMIC DNA]</scope>
    <source>
        <strain evidence="3">CBS 134.48</strain>
    </source>
</reference>
<dbReference type="Proteomes" id="UP000184304">
    <property type="component" value="Unassembled WGS sequence"/>
</dbReference>
<keyword evidence="3" id="KW-1185">Reference proteome</keyword>
<dbReference type="VEuPathDB" id="FungiDB:ASPTUDRAFT_689531"/>
<protein>
    <submittedName>
        <fullName evidence="2">Uncharacterized protein</fullName>
    </submittedName>
</protein>
<feature type="region of interest" description="Disordered" evidence="1">
    <location>
        <begin position="31"/>
        <end position="56"/>
    </location>
</feature>
<evidence type="ECO:0000313" key="3">
    <source>
        <dbReference type="Proteomes" id="UP000184304"/>
    </source>
</evidence>
<proteinExistence type="predicted"/>
<evidence type="ECO:0000256" key="1">
    <source>
        <dbReference type="SAM" id="MobiDB-lite"/>
    </source>
</evidence>
<organism evidence="2 3">
    <name type="scientific">Aspergillus tubingensis (strain CBS 134.48)</name>
    <dbReference type="NCBI Taxonomy" id="767770"/>
    <lineage>
        <taxon>Eukaryota</taxon>
        <taxon>Fungi</taxon>
        <taxon>Dikarya</taxon>
        <taxon>Ascomycota</taxon>
        <taxon>Pezizomycotina</taxon>
        <taxon>Eurotiomycetes</taxon>
        <taxon>Eurotiomycetidae</taxon>
        <taxon>Eurotiales</taxon>
        <taxon>Aspergillaceae</taxon>
        <taxon>Aspergillus</taxon>
        <taxon>Aspergillus subgen. Circumdati</taxon>
    </lineage>
</organism>
<accession>A0A1L9N0H1</accession>
<evidence type="ECO:0000313" key="2">
    <source>
        <dbReference type="EMBL" id="OJI82731.1"/>
    </source>
</evidence>
<gene>
    <name evidence="2" type="ORF">ASPTUDRAFT_689531</name>
</gene>
<dbReference type="AlphaFoldDB" id="A0A1L9N0H1"/>
<name>A0A1L9N0H1_ASPTC</name>